<gene>
    <name evidence="2" type="ORF">ENS56_14370</name>
</gene>
<dbReference type="GO" id="GO:0051920">
    <property type="term" value="F:peroxiredoxin activity"/>
    <property type="evidence" value="ECO:0007669"/>
    <property type="project" value="InterPro"/>
</dbReference>
<organism evidence="2">
    <name type="scientific">Ignavibacterium album</name>
    <dbReference type="NCBI Taxonomy" id="591197"/>
    <lineage>
        <taxon>Bacteria</taxon>
        <taxon>Pseudomonadati</taxon>
        <taxon>Ignavibacteriota</taxon>
        <taxon>Ignavibacteria</taxon>
        <taxon>Ignavibacteriales</taxon>
        <taxon>Ignavibacteriaceae</taxon>
        <taxon>Ignavibacterium</taxon>
    </lineage>
</organism>
<dbReference type="Gene3D" id="1.20.1290.10">
    <property type="entry name" value="AhpD-like"/>
    <property type="match status" value="1"/>
</dbReference>
<dbReference type="InterPro" id="IPR004675">
    <property type="entry name" value="AhpD_core"/>
</dbReference>
<evidence type="ECO:0000259" key="1">
    <source>
        <dbReference type="Pfam" id="PF02627"/>
    </source>
</evidence>
<dbReference type="NCBIfam" id="TIGR00778">
    <property type="entry name" value="ahpD_dom"/>
    <property type="match status" value="1"/>
</dbReference>
<comment type="caution">
    <text evidence="2">The sequence shown here is derived from an EMBL/GenBank/DDBJ whole genome shotgun (WGS) entry which is preliminary data.</text>
</comment>
<dbReference type="AlphaFoldDB" id="A0A832LJR8"/>
<dbReference type="Pfam" id="PF02627">
    <property type="entry name" value="CMD"/>
    <property type="match status" value="1"/>
</dbReference>
<sequence length="169" mass="19852">MYYNSKSLSKKMLRLFLLLMFIMFLTGVTFSQEKNKRSDDMKRQEIYKEIEHTLGLVPTFFKLVPDRSLELEWNLFKTLQLEDSPIPHKYRELIGVGISAVTKCRYCSYFHTEVAKLFGATDEEIEDAVHYAKSSAGWSAYLNGMQVDYDQFKNELDQSIKYIKAQMKK</sequence>
<dbReference type="EMBL" id="DSVI01000027">
    <property type="protein sequence ID" value="HGT49219.1"/>
    <property type="molecule type" value="Genomic_DNA"/>
</dbReference>
<dbReference type="InterPro" id="IPR003779">
    <property type="entry name" value="CMD-like"/>
</dbReference>
<protein>
    <submittedName>
        <fullName evidence="2">Carboxymuconolactone decarboxylase family protein</fullName>
    </submittedName>
</protein>
<dbReference type="InterPro" id="IPR029032">
    <property type="entry name" value="AhpD-like"/>
</dbReference>
<proteinExistence type="predicted"/>
<reference evidence="2" key="1">
    <citation type="journal article" date="2020" name="mSystems">
        <title>Genome- and Community-Level Interaction Insights into Carbon Utilization and Element Cycling Functions of Hydrothermarchaeota in Hydrothermal Sediment.</title>
        <authorList>
            <person name="Zhou Z."/>
            <person name="Liu Y."/>
            <person name="Xu W."/>
            <person name="Pan J."/>
            <person name="Luo Z.H."/>
            <person name="Li M."/>
        </authorList>
    </citation>
    <scope>NUCLEOTIDE SEQUENCE [LARGE SCALE GENOMIC DNA]</scope>
    <source>
        <strain evidence="2">SpSt-500</strain>
    </source>
</reference>
<feature type="domain" description="Carboxymuconolactone decarboxylase-like" evidence="1">
    <location>
        <begin position="76"/>
        <end position="146"/>
    </location>
</feature>
<accession>A0A832LJR8</accession>
<evidence type="ECO:0000313" key="2">
    <source>
        <dbReference type="EMBL" id="HGT49219.1"/>
    </source>
</evidence>
<dbReference type="PANTHER" id="PTHR33930:SF2">
    <property type="entry name" value="BLR3452 PROTEIN"/>
    <property type="match status" value="1"/>
</dbReference>
<name>A0A832LJR8_9BACT</name>
<dbReference type="PANTHER" id="PTHR33930">
    <property type="entry name" value="ALKYL HYDROPEROXIDE REDUCTASE AHPD"/>
    <property type="match status" value="1"/>
</dbReference>
<dbReference type="SUPFAM" id="SSF69118">
    <property type="entry name" value="AhpD-like"/>
    <property type="match status" value="1"/>
</dbReference>